<dbReference type="GO" id="GO:0006749">
    <property type="term" value="P:glutathione metabolic process"/>
    <property type="evidence" value="ECO:0007669"/>
    <property type="project" value="TreeGrafter"/>
</dbReference>
<proteinExistence type="predicted"/>
<name>A0A078ARL6_STYLE</name>
<keyword evidence="4" id="KW-1185">Reference proteome</keyword>
<dbReference type="SUPFAM" id="SSF47616">
    <property type="entry name" value="GST C-terminal domain-like"/>
    <property type="match status" value="1"/>
</dbReference>
<dbReference type="Gene3D" id="3.40.30.10">
    <property type="entry name" value="Glutaredoxin"/>
    <property type="match status" value="1"/>
</dbReference>
<dbReference type="InterPro" id="IPR050213">
    <property type="entry name" value="GST_superfamily"/>
</dbReference>
<evidence type="ECO:0000313" key="3">
    <source>
        <dbReference type="EMBL" id="CDW83852.1"/>
    </source>
</evidence>
<dbReference type="InterPro" id="IPR004045">
    <property type="entry name" value="Glutathione_S-Trfase_N"/>
</dbReference>
<gene>
    <name evidence="3" type="primary">Contig9846.g10527</name>
    <name evidence="3" type="ORF">STYLEM_12903</name>
</gene>
<dbReference type="AlphaFoldDB" id="A0A078ARL6"/>
<protein>
    <submittedName>
        <fullName evidence="3">Glutathione s-transferase</fullName>
    </submittedName>
</protein>
<dbReference type="PROSITE" id="PS50404">
    <property type="entry name" value="GST_NTER"/>
    <property type="match status" value="1"/>
</dbReference>
<keyword evidence="3" id="KW-0808">Transferase</keyword>
<evidence type="ECO:0000259" key="1">
    <source>
        <dbReference type="PROSITE" id="PS50404"/>
    </source>
</evidence>
<dbReference type="InParanoid" id="A0A078ARL6"/>
<dbReference type="GO" id="GO:0004364">
    <property type="term" value="F:glutathione transferase activity"/>
    <property type="evidence" value="ECO:0007669"/>
    <property type="project" value="TreeGrafter"/>
</dbReference>
<dbReference type="PROSITE" id="PS50405">
    <property type="entry name" value="GST_CTER"/>
    <property type="match status" value="1"/>
</dbReference>
<dbReference type="Proteomes" id="UP000039865">
    <property type="component" value="Unassembled WGS sequence"/>
</dbReference>
<sequence length="203" mass="24114">MYGDAEPIRMLLSHAGISYEDIYMNYQEFQKIKEKDQRFEFQRTPILELDGQFYAQSYSILRLLGKMYGYYPENSIEAWKVDSVMDQSYDLEKNYLKQFFQTDKEKAQNLKDNYFQNQLPTYCEKIQKRLIKAGNIFIAGEQLTIADFVNVAWAYILPYNIACQHSQEHIEVISKYPDLVAYFDRMTKQVKDHLDKRPLGLGY</sequence>
<dbReference type="Pfam" id="PF14497">
    <property type="entry name" value="GST_C_3"/>
    <property type="match status" value="1"/>
</dbReference>
<dbReference type="OrthoDB" id="422574at2759"/>
<dbReference type="InterPro" id="IPR036249">
    <property type="entry name" value="Thioredoxin-like_sf"/>
</dbReference>
<feature type="domain" description="GST C-terminal" evidence="2">
    <location>
        <begin position="74"/>
        <end position="203"/>
    </location>
</feature>
<dbReference type="PANTHER" id="PTHR11571">
    <property type="entry name" value="GLUTATHIONE S-TRANSFERASE"/>
    <property type="match status" value="1"/>
</dbReference>
<accession>A0A078ARL6</accession>
<dbReference type="InterPro" id="IPR010987">
    <property type="entry name" value="Glutathione-S-Trfase_C-like"/>
</dbReference>
<dbReference type="CDD" id="cd03039">
    <property type="entry name" value="GST_N_Sigma_like"/>
    <property type="match status" value="1"/>
</dbReference>
<dbReference type="Gene3D" id="1.20.1050.10">
    <property type="match status" value="1"/>
</dbReference>
<dbReference type="InterPro" id="IPR036282">
    <property type="entry name" value="Glutathione-S-Trfase_C_sf"/>
</dbReference>
<reference evidence="3 4" key="1">
    <citation type="submission" date="2014-06" db="EMBL/GenBank/DDBJ databases">
        <authorList>
            <person name="Swart Estienne"/>
        </authorList>
    </citation>
    <scope>NUCLEOTIDE SEQUENCE [LARGE SCALE GENOMIC DNA]</scope>
    <source>
        <strain evidence="3 4">130c</strain>
    </source>
</reference>
<dbReference type="SFLD" id="SFLDS00019">
    <property type="entry name" value="Glutathione_Transferase_(cytos"/>
    <property type="match status" value="1"/>
</dbReference>
<organism evidence="3 4">
    <name type="scientific">Stylonychia lemnae</name>
    <name type="common">Ciliate</name>
    <dbReference type="NCBI Taxonomy" id="5949"/>
    <lineage>
        <taxon>Eukaryota</taxon>
        <taxon>Sar</taxon>
        <taxon>Alveolata</taxon>
        <taxon>Ciliophora</taxon>
        <taxon>Intramacronucleata</taxon>
        <taxon>Spirotrichea</taxon>
        <taxon>Stichotrichia</taxon>
        <taxon>Sporadotrichida</taxon>
        <taxon>Oxytrichidae</taxon>
        <taxon>Stylonychinae</taxon>
        <taxon>Stylonychia</taxon>
    </lineage>
</organism>
<feature type="domain" description="GST N-terminal" evidence="1">
    <location>
        <begin position="1"/>
        <end position="72"/>
    </location>
</feature>
<dbReference type="SUPFAM" id="SSF52833">
    <property type="entry name" value="Thioredoxin-like"/>
    <property type="match status" value="1"/>
</dbReference>
<dbReference type="InterPro" id="IPR040079">
    <property type="entry name" value="Glutathione_S-Trfase"/>
</dbReference>
<evidence type="ECO:0000259" key="2">
    <source>
        <dbReference type="PROSITE" id="PS50405"/>
    </source>
</evidence>
<evidence type="ECO:0000313" key="4">
    <source>
        <dbReference type="Proteomes" id="UP000039865"/>
    </source>
</evidence>
<dbReference type="InterPro" id="IPR004046">
    <property type="entry name" value="GST_C"/>
</dbReference>
<dbReference type="EMBL" id="CCKQ01012239">
    <property type="protein sequence ID" value="CDW83852.1"/>
    <property type="molecule type" value="Genomic_DNA"/>
</dbReference>